<dbReference type="Gene3D" id="3.90.1150.10">
    <property type="entry name" value="Aspartate Aminotransferase, domain 1"/>
    <property type="match status" value="1"/>
</dbReference>
<feature type="region of interest" description="Disordered" evidence="1">
    <location>
        <begin position="1"/>
        <end position="39"/>
    </location>
</feature>
<dbReference type="Pfam" id="PF00266">
    <property type="entry name" value="Aminotran_5"/>
    <property type="match status" value="1"/>
</dbReference>
<gene>
    <name evidence="4" type="ORF">M0811_10567</name>
</gene>
<accession>A0A9Q0R960</accession>
<organism evidence="4 5">
    <name type="scientific">Anaeramoeba ignava</name>
    <name type="common">Anaerobic marine amoeba</name>
    <dbReference type="NCBI Taxonomy" id="1746090"/>
    <lineage>
        <taxon>Eukaryota</taxon>
        <taxon>Metamonada</taxon>
        <taxon>Anaeramoebidae</taxon>
        <taxon>Anaeramoeba</taxon>
    </lineage>
</organism>
<keyword evidence="2" id="KW-0472">Membrane</keyword>
<feature type="compositionally biased region" description="Basic and acidic residues" evidence="1">
    <location>
        <begin position="1"/>
        <end position="31"/>
    </location>
</feature>
<dbReference type="AlphaFoldDB" id="A0A9Q0R960"/>
<comment type="caution">
    <text evidence="4">The sequence shown here is derived from an EMBL/GenBank/DDBJ whole genome shotgun (WGS) entry which is preliminary data.</text>
</comment>
<dbReference type="InterPro" id="IPR000192">
    <property type="entry name" value="Aminotrans_V_dom"/>
</dbReference>
<sequence length="564" mass="64893">MQNHQEKELEKEKEKELELKPIPNKETEKEKKKEKKQKNKSKEAEESVLYLILPPVLLFATLLISSYVGNEYEEEFGLYPYFDVRDLSINIRKELYFSEDRKTTFLDEWGSAYGYNNTIDDFASSEKEHLKGDVYLDYTGSAIYTKTLVDEITSDWKINFYSNVHSRSTSSVRTEEQIQTIRRLVLEWFNTSDEEYSVIFTSGATASLKLVGESFPWKKESQFVYCRSNHNSVIGIREFATQFGAGFTVVTEPDLVEKDPEIIAQYPSFCEKSQMQYLTEPPDDLYHLFAYPAESNFDGSKFNLSMIDRFHHDHLFCNDTGKWLVLLDAAAFVPTNRLDLSRYKPDFVALSFYKMFGLPTGIGALLVHNSVAPLMQKLFFGGGTVMISSCESHLCVLHPNPSTRFEDGTVNFLSIIALKYGINMLNSLGIQSISDHVWTLTRYLYTNLISLSHSNGQPFVEIYGKHHLNNPLYQGSIIAFNLKNPDGTYVGYFTIQKDSADAGFHLRTEDIHQLVSEKRSCGDKRDFIHSKPFGVVRVSLGYLTTFEEVDYFLTFLKMKYLDWD</sequence>
<evidence type="ECO:0000313" key="4">
    <source>
        <dbReference type="EMBL" id="KAJ5071083.1"/>
    </source>
</evidence>
<dbReference type="OrthoDB" id="10264306at2759"/>
<dbReference type="GO" id="GO:0043545">
    <property type="term" value="P:molybdopterin cofactor metabolic process"/>
    <property type="evidence" value="ECO:0007669"/>
    <property type="project" value="TreeGrafter"/>
</dbReference>
<keyword evidence="5" id="KW-1185">Reference proteome</keyword>
<keyword evidence="2" id="KW-1133">Transmembrane helix</keyword>
<evidence type="ECO:0000256" key="2">
    <source>
        <dbReference type="SAM" id="Phobius"/>
    </source>
</evidence>
<dbReference type="PANTHER" id="PTHR14237">
    <property type="entry name" value="MOLYBDOPTERIN COFACTOR SULFURASE MOSC"/>
    <property type="match status" value="1"/>
</dbReference>
<name>A0A9Q0R960_ANAIG</name>
<feature type="domain" description="Aminotransferase class V" evidence="3">
    <location>
        <begin position="134"/>
        <end position="552"/>
    </location>
</feature>
<dbReference type="Gene3D" id="3.40.640.10">
    <property type="entry name" value="Type I PLP-dependent aspartate aminotransferase-like (Major domain)"/>
    <property type="match status" value="1"/>
</dbReference>
<dbReference type="GO" id="GO:0008265">
    <property type="term" value="F:molybdenum cofactor sulfurtransferase activity"/>
    <property type="evidence" value="ECO:0007669"/>
    <property type="project" value="TreeGrafter"/>
</dbReference>
<feature type="transmembrane region" description="Helical" evidence="2">
    <location>
        <begin position="48"/>
        <end position="68"/>
    </location>
</feature>
<dbReference type="SUPFAM" id="SSF53383">
    <property type="entry name" value="PLP-dependent transferases"/>
    <property type="match status" value="1"/>
</dbReference>
<dbReference type="InterPro" id="IPR015421">
    <property type="entry name" value="PyrdxlP-dep_Trfase_major"/>
</dbReference>
<keyword evidence="2" id="KW-0812">Transmembrane</keyword>
<evidence type="ECO:0000313" key="5">
    <source>
        <dbReference type="Proteomes" id="UP001149090"/>
    </source>
</evidence>
<dbReference type="Proteomes" id="UP001149090">
    <property type="component" value="Unassembled WGS sequence"/>
</dbReference>
<dbReference type="InterPro" id="IPR015422">
    <property type="entry name" value="PyrdxlP-dep_Trfase_small"/>
</dbReference>
<evidence type="ECO:0000256" key="1">
    <source>
        <dbReference type="SAM" id="MobiDB-lite"/>
    </source>
</evidence>
<dbReference type="EMBL" id="JAPDFW010000091">
    <property type="protein sequence ID" value="KAJ5071083.1"/>
    <property type="molecule type" value="Genomic_DNA"/>
</dbReference>
<dbReference type="PANTHER" id="PTHR14237:SF80">
    <property type="entry name" value="MOLYBDENUM COFACTOR SULFURASE"/>
    <property type="match status" value="1"/>
</dbReference>
<dbReference type="OMA" id="AANEHRI"/>
<protein>
    <submittedName>
        <fullName evidence="4">Molybdenum cofactor sulfurase</fullName>
    </submittedName>
</protein>
<dbReference type="InterPro" id="IPR015424">
    <property type="entry name" value="PyrdxlP-dep_Trfase"/>
</dbReference>
<evidence type="ECO:0000259" key="3">
    <source>
        <dbReference type="Pfam" id="PF00266"/>
    </source>
</evidence>
<reference evidence="4" key="1">
    <citation type="submission" date="2022-10" db="EMBL/GenBank/DDBJ databases">
        <title>Novel sulphate-reducing endosymbionts in the free-living metamonad Anaeramoeba.</title>
        <authorList>
            <person name="Jerlstrom-Hultqvist J."/>
            <person name="Cepicka I."/>
            <person name="Gallot-Lavallee L."/>
            <person name="Salas-Leiva D."/>
            <person name="Curtis B.A."/>
            <person name="Zahonova K."/>
            <person name="Pipaliya S."/>
            <person name="Dacks J."/>
            <person name="Roger A.J."/>
        </authorList>
    </citation>
    <scope>NUCLEOTIDE SEQUENCE</scope>
    <source>
        <strain evidence="4">BMAN</strain>
    </source>
</reference>
<proteinExistence type="predicted"/>